<dbReference type="GeneID" id="85226058"/>
<evidence type="ECO:0000256" key="2">
    <source>
        <dbReference type="ARBA" id="ARBA00047591"/>
    </source>
</evidence>
<keyword evidence="6" id="KW-1185">Reference proteome</keyword>
<comment type="catalytic activity">
    <reaction evidence="3">
        <text>a monoacylglycerol + H2O = glycerol + a fatty acid + H(+)</text>
        <dbReference type="Rhea" id="RHEA:15245"/>
        <dbReference type="ChEBI" id="CHEBI:15377"/>
        <dbReference type="ChEBI" id="CHEBI:15378"/>
        <dbReference type="ChEBI" id="CHEBI:17408"/>
        <dbReference type="ChEBI" id="CHEBI:17754"/>
        <dbReference type="ChEBI" id="CHEBI:28868"/>
    </reaction>
</comment>
<gene>
    <name evidence="5" type="ORF">MJAP1_002407</name>
</gene>
<dbReference type="RefSeq" id="XP_060122327.1">
    <property type="nucleotide sequence ID" value="XM_060266344.1"/>
</dbReference>
<dbReference type="PANTHER" id="PTHR48070:SF6">
    <property type="entry name" value="ESTERASE OVCA2"/>
    <property type="match status" value="1"/>
</dbReference>
<dbReference type="GO" id="GO:0004146">
    <property type="term" value="F:dihydrofolate reductase activity"/>
    <property type="evidence" value="ECO:0007669"/>
    <property type="project" value="UniProtKB-EC"/>
</dbReference>
<evidence type="ECO:0000256" key="1">
    <source>
        <dbReference type="ARBA" id="ARBA00022801"/>
    </source>
</evidence>
<dbReference type="GO" id="GO:0016787">
    <property type="term" value="F:hydrolase activity"/>
    <property type="evidence" value="ECO:0007669"/>
    <property type="project" value="UniProtKB-KW"/>
</dbReference>
<dbReference type="EMBL" id="CP119961">
    <property type="protein sequence ID" value="WFD39430.1"/>
    <property type="molecule type" value="Genomic_DNA"/>
</dbReference>
<reference evidence="5" key="1">
    <citation type="submission" date="2023-03" db="EMBL/GenBank/DDBJ databases">
        <title>Mating type loci evolution in Malassezia.</title>
        <authorList>
            <person name="Coelho M.A."/>
        </authorList>
    </citation>
    <scope>NUCLEOTIDE SEQUENCE</scope>
    <source>
        <strain evidence="5">CBS 9431</strain>
    </source>
</reference>
<dbReference type="GO" id="GO:0005737">
    <property type="term" value="C:cytoplasm"/>
    <property type="evidence" value="ECO:0007669"/>
    <property type="project" value="TreeGrafter"/>
</dbReference>
<name>A0AAF0EYP6_9BASI</name>
<accession>A0AAF0EYP6</accession>
<dbReference type="EC" id="1.5.1.3" evidence="5"/>
<dbReference type="Gene3D" id="3.40.50.1820">
    <property type="entry name" value="alpha/beta hydrolase"/>
    <property type="match status" value="1"/>
</dbReference>
<dbReference type="InterPro" id="IPR005645">
    <property type="entry name" value="FSH-like_dom"/>
</dbReference>
<evidence type="ECO:0000256" key="3">
    <source>
        <dbReference type="ARBA" id="ARBA00048461"/>
    </source>
</evidence>
<dbReference type="PANTHER" id="PTHR48070">
    <property type="entry name" value="ESTERASE OVCA2"/>
    <property type="match status" value="1"/>
</dbReference>
<proteinExistence type="predicted"/>
<dbReference type="InterPro" id="IPR029058">
    <property type="entry name" value="AB_hydrolase_fold"/>
</dbReference>
<dbReference type="Proteomes" id="UP001217754">
    <property type="component" value="Chromosome 4"/>
</dbReference>
<evidence type="ECO:0000259" key="4">
    <source>
        <dbReference type="Pfam" id="PF03959"/>
    </source>
</evidence>
<comment type="catalytic activity">
    <reaction evidence="2">
        <text>a diacylglycerol + H2O = a monoacylglycerol + a fatty acid + H(+)</text>
        <dbReference type="Rhea" id="RHEA:32731"/>
        <dbReference type="ChEBI" id="CHEBI:15377"/>
        <dbReference type="ChEBI" id="CHEBI:15378"/>
        <dbReference type="ChEBI" id="CHEBI:17408"/>
        <dbReference type="ChEBI" id="CHEBI:18035"/>
        <dbReference type="ChEBI" id="CHEBI:28868"/>
    </reaction>
</comment>
<sequence length="249" mass="27653">MIDAAQKLRVLVVHGFASNGHAFKKRTSALQKACRDVADLIFLDAPIQVQALPSEANPEPGPPNPDDPIEKQALAWWRHNNDQYEGWADTAKFLERKFQELGPFDGVLGFSQGGCLAGVLAAALEHPELVPDFHGTFQRERFRFMISVSGFRARPDAFQALMDAKIATPALIIRGKEDMIVPPQLTETLVEVCSNVRVAEHGGGHYLPTPAPWRNFVRDYIEAFRSGQPDAWRTIPAPPCEEENSDSKL</sequence>
<organism evidence="5 6">
    <name type="scientific">Malassezia japonica</name>
    <dbReference type="NCBI Taxonomy" id="223818"/>
    <lineage>
        <taxon>Eukaryota</taxon>
        <taxon>Fungi</taxon>
        <taxon>Dikarya</taxon>
        <taxon>Basidiomycota</taxon>
        <taxon>Ustilaginomycotina</taxon>
        <taxon>Malasseziomycetes</taxon>
        <taxon>Malasseziales</taxon>
        <taxon>Malasseziaceae</taxon>
        <taxon>Malassezia</taxon>
    </lineage>
</organism>
<dbReference type="SUPFAM" id="SSF53474">
    <property type="entry name" value="alpha/beta-Hydrolases"/>
    <property type="match status" value="1"/>
</dbReference>
<evidence type="ECO:0000313" key="6">
    <source>
        <dbReference type="Proteomes" id="UP001217754"/>
    </source>
</evidence>
<dbReference type="AlphaFoldDB" id="A0AAF0EYP6"/>
<dbReference type="InterPro" id="IPR050593">
    <property type="entry name" value="LovG"/>
</dbReference>
<dbReference type="GO" id="GO:0005634">
    <property type="term" value="C:nucleus"/>
    <property type="evidence" value="ECO:0007669"/>
    <property type="project" value="TreeGrafter"/>
</dbReference>
<keyword evidence="5" id="KW-0560">Oxidoreductase</keyword>
<protein>
    <submittedName>
        <fullName evidence="5">Dihydrofolate reductase</fullName>
        <ecNumber evidence="5">1.5.1.3</ecNumber>
    </submittedName>
</protein>
<feature type="domain" description="Serine hydrolase" evidence="4">
    <location>
        <begin position="6"/>
        <end position="215"/>
    </location>
</feature>
<dbReference type="Pfam" id="PF03959">
    <property type="entry name" value="FSH1"/>
    <property type="match status" value="1"/>
</dbReference>
<evidence type="ECO:0000313" key="5">
    <source>
        <dbReference type="EMBL" id="WFD39430.1"/>
    </source>
</evidence>
<keyword evidence="1" id="KW-0378">Hydrolase</keyword>